<gene>
    <name evidence="1" type="ORF">EI16_12210</name>
</gene>
<comment type="caution">
    <text evidence="1">The sequence shown here is derived from an EMBL/GenBank/DDBJ whole genome shotgun (WGS) entry which is preliminary data.</text>
</comment>
<dbReference type="RefSeq" id="WP_035629752.1">
    <property type="nucleotide sequence ID" value="NZ_JMIU01000002.1"/>
</dbReference>
<name>A0A066ZWE5_HYDMR</name>
<evidence type="ECO:0000313" key="2">
    <source>
        <dbReference type="Proteomes" id="UP000027341"/>
    </source>
</evidence>
<keyword evidence="2" id="KW-1185">Reference proteome</keyword>
<accession>A0A066ZWE5</accession>
<protein>
    <submittedName>
        <fullName evidence="1">Uncharacterized protein</fullName>
    </submittedName>
</protein>
<dbReference type="AlphaFoldDB" id="A0A066ZWE5"/>
<organism evidence="1 2">
    <name type="scientific">Hydrogenovibrio marinus</name>
    <dbReference type="NCBI Taxonomy" id="28885"/>
    <lineage>
        <taxon>Bacteria</taxon>
        <taxon>Pseudomonadati</taxon>
        <taxon>Pseudomonadota</taxon>
        <taxon>Gammaproteobacteria</taxon>
        <taxon>Thiotrichales</taxon>
        <taxon>Piscirickettsiaceae</taxon>
        <taxon>Hydrogenovibrio</taxon>
    </lineage>
</organism>
<evidence type="ECO:0000313" key="1">
    <source>
        <dbReference type="EMBL" id="KDN94656.1"/>
    </source>
</evidence>
<reference evidence="1 2" key="1">
    <citation type="submission" date="2014-04" db="EMBL/GenBank/DDBJ databases">
        <title>Draft genome sequence of Hydrogenovibrio marinus MH-110, a model organism for aerobic H2 metabolism.</title>
        <authorList>
            <person name="Cha H.J."/>
            <person name="Jo B.H."/>
            <person name="Hwang B.H."/>
        </authorList>
    </citation>
    <scope>NUCLEOTIDE SEQUENCE [LARGE SCALE GENOMIC DNA]</scope>
    <source>
        <strain evidence="1 2">MH-110</strain>
    </source>
</reference>
<dbReference type="Proteomes" id="UP000027341">
    <property type="component" value="Unassembled WGS sequence"/>
</dbReference>
<dbReference type="EMBL" id="JMIU01000002">
    <property type="protein sequence ID" value="KDN94656.1"/>
    <property type="molecule type" value="Genomic_DNA"/>
</dbReference>
<proteinExistence type="predicted"/>
<sequence length="118" mass="13534">MAGESLAVQLLKVNVSNKCKGVTTIKGINDQFNYEDEKGDDKEKDRPWVACGQAKNYNELAYIYDTYLKPYIEKGTFSEEKAIRALCETCHEMGKKRKSRVRFYKKLSDKLGVKIPSK</sequence>